<dbReference type="RefSeq" id="WP_191724638.1">
    <property type="nucleotide sequence ID" value="NZ_JACSQK010000010.1"/>
</dbReference>
<sequence length="510" mass="56198">MAERSPADFARDTLKLLAARRLQPTPENYQAIYEEVAGLLPHIPFPKAPLRRIATVLPSQTPAQKRITRNFSQAIEDEDWTALQSAIADFAKLDVNTSAPPLAPPDLLPQTIDILPPNLAHQLARLIETIISAFGEEDERMYELSQQLVSFLQKDAPPVAALEQLLSNYSYRLSFTAEDQAQRRLSIHALLRMVGEHIVSIASHDEPLQKQAQALSSAMEKPWTLRQLDAMQAHLKSLLFRHLEIDGHRNEAHQQLKDLLAEHTHQMASLGKLSEHHAHELHDCAERIQQAQDLGDLAMVLQSVVQSGSALATENRLVQAQLADLREQTEAQEHTIEELAISLSHIEDSTRHDPETGTLNLLGFHDALMSEAARSHRQTQPISLSTLQVDHLAAIEAEAGPTAVSAALIHMARLIRSTLRPQDAAGRTSPTQFSVLFPGTKPAQAAQALARLQAAISERPLLHADRRWTLSFSAGVIALNDLDTPAQALARAAHACEQAQHMGMGRVALS</sequence>
<dbReference type="InterPro" id="IPR000160">
    <property type="entry name" value="GGDEF_dom"/>
</dbReference>
<dbReference type="PROSITE" id="PS50887">
    <property type="entry name" value="GGDEF"/>
    <property type="match status" value="1"/>
</dbReference>
<dbReference type="InterPro" id="IPR043128">
    <property type="entry name" value="Rev_trsase/Diguanyl_cyclase"/>
</dbReference>
<dbReference type="NCBIfam" id="TIGR00254">
    <property type="entry name" value="GGDEF"/>
    <property type="match status" value="1"/>
</dbReference>
<dbReference type="Pfam" id="PF00990">
    <property type="entry name" value="GGDEF"/>
    <property type="match status" value="1"/>
</dbReference>
<dbReference type="InterPro" id="IPR050469">
    <property type="entry name" value="Diguanylate_Cyclase"/>
</dbReference>
<comment type="caution">
    <text evidence="4">The sequence shown here is derived from an EMBL/GenBank/DDBJ whole genome shotgun (WGS) entry which is preliminary data.</text>
</comment>
<evidence type="ECO:0000313" key="5">
    <source>
        <dbReference type="Proteomes" id="UP000634919"/>
    </source>
</evidence>
<dbReference type="Gene3D" id="3.30.70.270">
    <property type="match status" value="1"/>
</dbReference>
<evidence type="ECO:0000256" key="1">
    <source>
        <dbReference type="ARBA" id="ARBA00012528"/>
    </source>
</evidence>
<dbReference type="SUPFAM" id="SSF55073">
    <property type="entry name" value="Nucleotide cyclase"/>
    <property type="match status" value="1"/>
</dbReference>
<organism evidence="4 5">
    <name type="scientific">Comamonas avium</name>
    <dbReference type="NCBI Taxonomy" id="2762231"/>
    <lineage>
        <taxon>Bacteria</taxon>
        <taxon>Pseudomonadati</taxon>
        <taxon>Pseudomonadota</taxon>
        <taxon>Betaproteobacteria</taxon>
        <taxon>Burkholderiales</taxon>
        <taxon>Comamonadaceae</taxon>
        <taxon>Comamonas</taxon>
    </lineage>
</organism>
<comment type="catalytic activity">
    <reaction evidence="2">
        <text>2 GTP = 3',3'-c-di-GMP + 2 diphosphate</text>
        <dbReference type="Rhea" id="RHEA:24898"/>
        <dbReference type="ChEBI" id="CHEBI:33019"/>
        <dbReference type="ChEBI" id="CHEBI:37565"/>
        <dbReference type="ChEBI" id="CHEBI:58805"/>
        <dbReference type="EC" id="2.7.7.65"/>
    </reaction>
</comment>
<dbReference type="SMART" id="SM00267">
    <property type="entry name" value="GGDEF"/>
    <property type="match status" value="1"/>
</dbReference>
<evidence type="ECO:0000313" key="4">
    <source>
        <dbReference type="EMBL" id="MBD7962223.1"/>
    </source>
</evidence>
<feature type="domain" description="GGDEF" evidence="3">
    <location>
        <begin position="380"/>
        <end position="510"/>
    </location>
</feature>
<protein>
    <recommendedName>
        <fullName evidence="1">diguanylate cyclase</fullName>
        <ecNumber evidence="1">2.7.7.65</ecNumber>
    </recommendedName>
</protein>
<dbReference type="PANTHER" id="PTHR45138">
    <property type="entry name" value="REGULATORY COMPONENTS OF SENSORY TRANSDUCTION SYSTEM"/>
    <property type="match status" value="1"/>
</dbReference>
<reference evidence="4 5" key="1">
    <citation type="submission" date="2020-08" db="EMBL/GenBank/DDBJ databases">
        <title>A Genomic Blueprint of the Chicken Gut Microbiome.</title>
        <authorList>
            <person name="Gilroy R."/>
            <person name="Ravi A."/>
            <person name="Getino M."/>
            <person name="Pursley I."/>
            <person name="Horton D.L."/>
            <person name="Alikhan N.-F."/>
            <person name="Baker D."/>
            <person name="Gharbi K."/>
            <person name="Hall N."/>
            <person name="Watson M."/>
            <person name="Adriaenssens E.M."/>
            <person name="Foster-Nyarko E."/>
            <person name="Jarju S."/>
            <person name="Secka A."/>
            <person name="Antonio M."/>
            <person name="Oren A."/>
            <person name="Chaudhuri R."/>
            <person name="La Ragione R.M."/>
            <person name="Hildebrand F."/>
            <person name="Pallen M.J."/>
        </authorList>
    </citation>
    <scope>NUCLEOTIDE SEQUENCE [LARGE SCALE GENOMIC DNA]</scope>
    <source>
        <strain evidence="4 5">Sa2CVA6</strain>
    </source>
</reference>
<evidence type="ECO:0000256" key="2">
    <source>
        <dbReference type="ARBA" id="ARBA00034247"/>
    </source>
</evidence>
<dbReference type="EC" id="2.7.7.65" evidence="1"/>
<name>A0ABR8SFF3_9BURK</name>
<evidence type="ECO:0000259" key="3">
    <source>
        <dbReference type="PROSITE" id="PS50887"/>
    </source>
</evidence>
<gene>
    <name evidence="4" type="ORF">H9646_17265</name>
</gene>
<accession>A0ABR8SFF3</accession>
<dbReference type="EMBL" id="JACSQK010000010">
    <property type="protein sequence ID" value="MBD7962223.1"/>
    <property type="molecule type" value="Genomic_DNA"/>
</dbReference>
<dbReference type="Proteomes" id="UP000634919">
    <property type="component" value="Unassembled WGS sequence"/>
</dbReference>
<dbReference type="InterPro" id="IPR029787">
    <property type="entry name" value="Nucleotide_cyclase"/>
</dbReference>
<proteinExistence type="predicted"/>
<dbReference type="PANTHER" id="PTHR45138:SF9">
    <property type="entry name" value="DIGUANYLATE CYCLASE DGCM-RELATED"/>
    <property type="match status" value="1"/>
</dbReference>
<keyword evidence="5" id="KW-1185">Reference proteome</keyword>